<name>A0A453L244_AEGTS</name>
<accession>A0A453L244</accession>
<reference evidence="2" key="4">
    <citation type="submission" date="2019-03" db="UniProtKB">
        <authorList>
            <consortium name="EnsemblPlants"/>
        </authorList>
    </citation>
    <scope>IDENTIFICATION</scope>
</reference>
<evidence type="ECO:0000256" key="1">
    <source>
        <dbReference type="SAM" id="MobiDB-lite"/>
    </source>
</evidence>
<dbReference type="EnsemblPlants" id="AET5Gv20596200.31">
    <property type="protein sequence ID" value="AET5Gv20596200.31"/>
    <property type="gene ID" value="AET5Gv20596200"/>
</dbReference>
<keyword evidence="3" id="KW-1185">Reference proteome</keyword>
<protein>
    <submittedName>
        <fullName evidence="2">Uncharacterized protein</fullName>
    </submittedName>
</protein>
<dbReference type="Gramene" id="AET5Gv20596200.31">
    <property type="protein sequence ID" value="AET5Gv20596200.31"/>
    <property type="gene ID" value="AET5Gv20596200"/>
</dbReference>
<evidence type="ECO:0000313" key="2">
    <source>
        <dbReference type="EnsemblPlants" id="AET5Gv20596200.31"/>
    </source>
</evidence>
<evidence type="ECO:0000313" key="3">
    <source>
        <dbReference type="Proteomes" id="UP000015105"/>
    </source>
</evidence>
<reference evidence="3" key="2">
    <citation type="journal article" date="2017" name="Nat. Plants">
        <title>The Aegilops tauschii genome reveals multiple impacts of transposons.</title>
        <authorList>
            <person name="Zhao G."/>
            <person name="Zou C."/>
            <person name="Li K."/>
            <person name="Wang K."/>
            <person name="Li T."/>
            <person name="Gao L."/>
            <person name="Zhang X."/>
            <person name="Wang H."/>
            <person name="Yang Z."/>
            <person name="Liu X."/>
            <person name="Jiang W."/>
            <person name="Mao L."/>
            <person name="Kong X."/>
            <person name="Jiao Y."/>
            <person name="Jia J."/>
        </authorList>
    </citation>
    <scope>NUCLEOTIDE SEQUENCE [LARGE SCALE GENOMIC DNA]</scope>
    <source>
        <strain evidence="3">cv. AL8/78</strain>
    </source>
</reference>
<feature type="region of interest" description="Disordered" evidence="1">
    <location>
        <begin position="33"/>
        <end position="52"/>
    </location>
</feature>
<sequence length="52" mass="6169">MDKNIVENYKEQYMMKKCTNQWFASSVPHITSSTMEEEPTPFRQGKSLLRDL</sequence>
<reference evidence="2" key="3">
    <citation type="journal article" date="2017" name="Nature">
        <title>Genome sequence of the progenitor of the wheat D genome Aegilops tauschii.</title>
        <authorList>
            <person name="Luo M.C."/>
            <person name="Gu Y.Q."/>
            <person name="Puiu D."/>
            <person name="Wang H."/>
            <person name="Twardziok S.O."/>
            <person name="Deal K.R."/>
            <person name="Huo N."/>
            <person name="Zhu T."/>
            <person name="Wang L."/>
            <person name="Wang Y."/>
            <person name="McGuire P.E."/>
            <person name="Liu S."/>
            <person name="Long H."/>
            <person name="Ramasamy R.K."/>
            <person name="Rodriguez J.C."/>
            <person name="Van S.L."/>
            <person name="Yuan L."/>
            <person name="Wang Z."/>
            <person name="Xia Z."/>
            <person name="Xiao L."/>
            <person name="Anderson O.D."/>
            <person name="Ouyang S."/>
            <person name="Liang Y."/>
            <person name="Zimin A.V."/>
            <person name="Pertea G."/>
            <person name="Qi P."/>
            <person name="Bennetzen J.L."/>
            <person name="Dai X."/>
            <person name="Dawson M.W."/>
            <person name="Muller H.G."/>
            <person name="Kugler K."/>
            <person name="Rivarola-Duarte L."/>
            <person name="Spannagl M."/>
            <person name="Mayer K.F.X."/>
            <person name="Lu F.H."/>
            <person name="Bevan M.W."/>
            <person name="Leroy P."/>
            <person name="Li P."/>
            <person name="You F.M."/>
            <person name="Sun Q."/>
            <person name="Liu Z."/>
            <person name="Lyons E."/>
            <person name="Wicker T."/>
            <person name="Salzberg S.L."/>
            <person name="Devos K.M."/>
            <person name="Dvorak J."/>
        </authorList>
    </citation>
    <scope>NUCLEOTIDE SEQUENCE [LARGE SCALE GENOMIC DNA]</scope>
    <source>
        <strain evidence="2">cv. AL8/78</strain>
    </source>
</reference>
<reference evidence="3" key="1">
    <citation type="journal article" date="2014" name="Science">
        <title>Ancient hybridizations among the ancestral genomes of bread wheat.</title>
        <authorList>
            <consortium name="International Wheat Genome Sequencing Consortium,"/>
            <person name="Marcussen T."/>
            <person name="Sandve S.R."/>
            <person name="Heier L."/>
            <person name="Spannagl M."/>
            <person name="Pfeifer M."/>
            <person name="Jakobsen K.S."/>
            <person name="Wulff B.B."/>
            <person name="Steuernagel B."/>
            <person name="Mayer K.F."/>
            <person name="Olsen O.A."/>
        </authorList>
    </citation>
    <scope>NUCLEOTIDE SEQUENCE [LARGE SCALE GENOMIC DNA]</scope>
    <source>
        <strain evidence="3">cv. AL8/78</strain>
    </source>
</reference>
<dbReference type="Proteomes" id="UP000015105">
    <property type="component" value="Chromosome 5D"/>
</dbReference>
<proteinExistence type="predicted"/>
<dbReference type="AlphaFoldDB" id="A0A453L244"/>
<organism evidence="2 3">
    <name type="scientific">Aegilops tauschii subsp. strangulata</name>
    <name type="common">Goatgrass</name>
    <dbReference type="NCBI Taxonomy" id="200361"/>
    <lineage>
        <taxon>Eukaryota</taxon>
        <taxon>Viridiplantae</taxon>
        <taxon>Streptophyta</taxon>
        <taxon>Embryophyta</taxon>
        <taxon>Tracheophyta</taxon>
        <taxon>Spermatophyta</taxon>
        <taxon>Magnoliopsida</taxon>
        <taxon>Liliopsida</taxon>
        <taxon>Poales</taxon>
        <taxon>Poaceae</taxon>
        <taxon>BOP clade</taxon>
        <taxon>Pooideae</taxon>
        <taxon>Triticodae</taxon>
        <taxon>Triticeae</taxon>
        <taxon>Triticinae</taxon>
        <taxon>Aegilops</taxon>
    </lineage>
</organism>
<reference evidence="2" key="5">
    <citation type="journal article" date="2021" name="G3 (Bethesda)">
        <title>Aegilops tauschii genome assembly Aet v5.0 features greater sequence contiguity and improved annotation.</title>
        <authorList>
            <person name="Wang L."/>
            <person name="Zhu T."/>
            <person name="Rodriguez J.C."/>
            <person name="Deal K.R."/>
            <person name="Dubcovsky J."/>
            <person name="McGuire P.E."/>
            <person name="Lux T."/>
            <person name="Spannagl M."/>
            <person name="Mayer K.F.X."/>
            <person name="Baldrich P."/>
            <person name="Meyers B.C."/>
            <person name="Huo N."/>
            <person name="Gu Y.Q."/>
            <person name="Zhou H."/>
            <person name="Devos K.M."/>
            <person name="Bennetzen J.L."/>
            <person name="Unver T."/>
            <person name="Budak H."/>
            <person name="Gulick P.J."/>
            <person name="Galiba G."/>
            <person name="Kalapos B."/>
            <person name="Nelson D.R."/>
            <person name="Li P."/>
            <person name="You F.M."/>
            <person name="Luo M.C."/>
            <person name="Dvorak J."/>
        </authorList>
    </citation>
    <scope>NUCLEOTIDE SEQUENCE [LARGE SCALE GENOMIC DNA]</scope>
    <source>
        <strain evidence="2">cv. AL8/78</strain>
    </source>
</reference>